<feature type="compositionally biased region" description="Basic residues" evidence="1">
    <location>
        <begin position="16"/>
        <end position="28"/>
    </location>
</feature>
<dbReference type="InterPro" id="IPR007529">
    <property type="entry name" value="Znf_HIT"/>
</dbReference>
<evidence type="ECO:0000256" key="1">
    <source>
        <dbReference type="SAM" id="MobiDB-lite"/>
    </source>
</evidence>
<reference evidence="3 4" key="1">
    <citation type="journal article" date="2016" name="DNA Res.">
        <title>The draft genome of MD-2 pineapple using hybrid error correction of long reads.</title>
        <authorList>
            <person name="Redwan R.M."/>
            <person name="Saidin A."/>
            <person name="Kumar S.V."/>
        </authorList>
    </citation>
    <scope>NUCLEOTIDE SEQUENCE [LARGE SCALE GENOMIC DNA]</scope>
    <source>
        <strain evidence="4">cv. MD2</strain>
        <tissue evidence="3">Leaf</tissue>
    </source>
</reference>
<proteinExistence type="predicted"/>
<feature type="domain" description="INO80 complex subunit B-like conserved region" evidence="2">
    <location>
        <begin position="412"/>
        <end position="497"/>
    </location>
</feature>
<name>A0A199VKU2_ANACO</name>
<accession>A0A199VKU2</accession>
<feature type="region of interest" description="Disordered" evidence="1">
    <location>
        <begin position="118"/>
        <end position="144"/>
    </location>
</feature>
<dbReference type="AlphaFoldDB" id="A0A199VKU2"/>
<evidence type="ECO:0000313" key="3">
    <source>
        <dbReference type="EMBL" id="OAY77360.1"/>
    </source>
</evidence>
<feature type="region of interest" description="Disordered" evidence="1">
    <location>
        <begin position="1"/>
        <end position="81"/>
    </location>
</feature>
<feature type="compositionally biased region" description="Basic residues" evidence="1">
    <location>
        <begin position="269"/>
        <end position="278"/>
    </location>
</feature>
<feature type="compositionally biased region" description="Acidic residues" evidence="1">
    <location>
        <begin position="340"/>
        <end position="350"/>
    </location>
</feature>
<dbReference type="SMART" id="SM01406">
    <property type="entry name" value="PAPA-1"/>
    <property type="match status" value="1"/>
</dbReference>
<dbReference type="STRING" id="4615.A0A199VKU2"/>
<comment type="caution">
    <text evidence="3">The sequence shown here is derived from an EMBL/GenBank/DDBJ whole genome shotgun (WGS) entry which is preliminary data.</text>
</comment>
<dbReference type="GO" id="GO:0031011">
    <property type="term" value="C:Ino80 complex"/>
    <property type="evidence" value="ECO:0007669"/>
    <property type="project" value="InterPro"/>
</dbReference>
<dbReference type="PANTHER" id="PTHR21561">
    <property type="entry name" value="INO80 COMPLEX SUBUNIT B"/>
    <property type="match status" value="1"/>
</dbReference>
<dbReference type="Pfam" id="PF04795">
    <property type="entry name" value="PAPA-1"/>
    <property type="match status" value="1"/>
</dbReference>
<dbReference type="EMBL" id="LSRQ01001555">
    <property type="protein sequence ID" value="OAY77360.1"/>
    <property type="molecule type" value="Genomic_DNA"/>
</dbReference>
<dbReference type="InterPro" id="IPR006880">
    <property type="entry name" value="INO80B_C"/>
</dbReference>
<feature type="compositionally biased region" description="Polar residues" evidence="1">
    <location>
        <begin position="373"/>
        <end position="384"/>
    </location>
</feature>
<dbReference type="PANTHER" id="PTHR21561:SF25">
    <property type="entry name" value="OS03G0811500 PROTEIN"/>
    <property type="match status" value="1"/>
</dbReference>
<gene>
    <name evidence="3" type="ORF">ACMD2_01710</name>
</gene>
<feature type="region of interest" description="Disordered" evidence="1">
    <location>
        <begin position="204"/>
        <end position="408"/>
    </location>
</feature>
<evidence type="ECO:0000259" key="2">
    <source>
        <dbReference type="SMART" id="SM01406"/>
    </source>
</evidence>
<protein>
    <recommendedName>
        <fullName evidence="2">INO80 complex subunit B-like conserved region domain-containing protein</fullName>
    </recommendedName>
</protein>
<evidence type="ECO:0000313" key="4">
    <source>
        <dbReference type="Proteomes" id="UP000092600"/>
    </source>
</evidence>
<dbReference type="Pfam" id="PF04438">
    <property type="entry name" value="zf-HIT"/>
    <property type="match status" value="1"/>
</dbReference>
<feature type="compositionally biased region" description="Low complexity" evidence="1">
    <location>
        <begin position="38"/>
        <end position="55"/>
    </location>
</feature>
<feature type="compositionally biased region" description="Basic and acidic residues" evidence="1">
    <location>
        <begin position="360"/>
        <end position="371"/>
    </location>
</feature>
<feature type="compositionally biased region" description="Basic and acidic residues" evidence="1">
    <location>
        <begin position="228"/>
        <end position="268"/>
    </location>
</feature>
<dbReference type="CDD" id="cd23021">
    <property type="entry name" value="zf-HIT_IN80B"/>
    <property type="match status" value="1"/>
</dbReference>
<sequence length="569" mass="63935">MEGSGPSRFDISNGVSKKRRTINSRRPRPASVFGAEADISPPSSTPSSDNTSKISGYDSSSRRKEVNLSRIESSSIPRSFKKEDKKFGALESFYRTDASRVNSDKAGSKSELKRCKTKEKIGVGSGPDAGYVRKSGKGEDLGRNVGVVNGSAENNLTRVTLRVGGVTRTINTKSNLESKRRGVLLEKFPRSKEASWQRQKLLLQAMSDDDDPPLEKGDEMQGLSRTNLNEKRLSRGAKEDSQAKIMEDIRYKKEKDKNQRTSVDEPARKSKRVRKRRIREGSLDEDDEDDEMRYIQKQKTSKRSKISAYSVDEDYGLIQSNKESRKKLNTGKGLDRTDYVQEEEPGSDDGLDTKKKKLKKESVEQLADVRTEPLTTRQRALQSSNGGGLIEFPDGLPPAPTRKQKEKLSEVEQQARKAEAAQRRRMQVEKAARELEAEAIRKILGQDSSRKKKEEKIRKEREELAQKKAAESLILQPNSVRWVMGPAGKVVTFGENVGLPCIFNSKQCSYPPPREKCAAPLCTNAYKYRDSQSKLPLCSLECYRAMKANAQPVSMLSHNLFGYDIVRLN</sequence>
<dbReference type="InterPro" id="IPR029523">
    <property type="entry name" value="INO80B/Ies2"/>
</dbReference>
<dbReference type="GO" id="GO:0006338">
    <property type="term" value="P:chromatin remodeling"/>
    <property type="evidence" value="ECO:0007669"/>
    <property type="project" value="InterPro"/>
</dbReference>
<organism evidence="3 4">
    <name type="scientific">Ananas comosus</name>
    <name type="common">Pineapple</name>
    <name type="synonym">Ananas ananas</name>
    <dbReference type="NCBI Taxonomy" id="4615"/>
    <lineage>
        <taxon>Eukaryota</taxon>
        <taxon>Viridiplantae</taxon>
        <taxon>Streptophyta</taxon>
        <taxon>Embryophyta</taxon>
        <taxon>Tracheophyta</taxon>
        <taxon>Spermatophyta</taxon>
        <taxon>Magnoliopsida</taxon>
        <taxon>Liliopsida</taxon>
        <taxon>Poales</taxon>
        <taxon>Bromeliaceae</taxon>
        <taxon>Bromelioideae</taxon>
        <taxon>Ananas</taxon>
    </lineage>
</organism>
<dbReference type="Proteomes" id="UP000092600">
    <property type="component" value="Unassembled WGS sequence"/>
</dbReference>